<evidence type="ECO:0000313" key="2">
    <source>
        <dbReference type="Proteomes" id="UP000249451"/>
    </source>
</evidence>
<sequence>MNSAKTSVALFKTARATLGSSPNPVLMDELDRLNITAAMGDDATALLLVIMRCYTSEQWWELADVVSDEDVQNTCHIWAVLAACYPDSVLAPEDALAAEHELVMNLANSAKNNDNPSVAVGVAQILRDALGMPEVSGPKEALSIATQLALSRVGDTLVSEGVLTQDELIDLEIEAVVSDGDLDGDVIGAAQPKVVSADDVEISANTVEVKPSTPLDYNELEAHRYIYQCAHSRLSEIIAAYTFNPTSALRDYADDFRELSRDFSSSEPVLITLLSTLAPPQDILHEIIGCTDPASRAHTSLCAALRITFLRDYIHVFNEESIACNFVTEKEEEQYDKDLERIKQVEKANTSDNSGGLCSLFDHTMIAAVLMQLNTTDYNDPEEQEKATALSSALINPFNPTKCSRLALWEELSSLESLNEPDSMINKSLELCTQIIAQGDDEIAREFGILDDEDEPEDGFA</sequence>
<proteinExistence type="predicted"/>
<accession>A0A2W5B2U0</accession>
<protein>
    <submittedName>
        <fullName evidence="1">Uncharacterized protein</fullName>
    </submittedName>
</protein>
<reference evidence="1 2" key="1">
    <citation type="submission" date="2017-11" db="EMBL/GenBank/DDBJ databases">
        <title>Infants hospitalized years apart are colonized by the same room-sourced microbial strains.</title>
        <authorList>
            <person name="Brooks B."/>
            <person name="Olm M.R."/>
            <person name="Firek B.A."/>
            <person name="Baker R."/>
            <person name="Thomas B.C."/>
            <person name="Morowitz M.J."/>
            <person name="Banfield J.F."/>
        </authorList>
    </citation>
    <scope>NUCLEOTIDE SEQUENCE [LARGE SCALE GENOMIC DNA]</scope>
    <source>
        <strain evidence="1">S2_012_000_R3_87</strain>
    </source>
</reference>
<evidence type="ECO:0000313" key="1">
    <source>
        <dbReference type="EMBL" id="PZP00991.1"/>
    </source>
</evidence>
<organism evidence="1 2">
    <name type="scientific">Corynebacterium urealyticum</name>
    <dbReference type="NCBI Taxonomy" id="43771"/>
    <lineage>
        <taxon>Bacteria</taxon>
        <taxon>Bacillati</taxon>
        <taxon>Actinomycetota</taxon>
        <taxon>Actinomycetes</taxon>
        <taxon>Mycobacteriales</taxon>
        <taxon>Corynebacteriaceae</taxon>
        <taxon>Corynebacterium</taxon>
    </lineage>
</organism>
<name>A0A2W5B2U0_9CORY</name>
<dbReference type="EMBL" id="QFNY01000100">
    <property type="protein sequence ID" value="PZP00991.1"/>
    <property type="molecule type" value="Genomic_DNA"/>
</dbReference>
<comment type="caution">
    <text evidence="1">The sequence shown here is derived from an EMBL/GenBank/DDBJ whole genome shotgun (WGS) entry which is preliminary data.</text>
</comment>
<gene>
    <name evidence="1" type="ORF">DI609_05245</name>
</gene>
<dbReference type="AlphaFoldDB" id="A0A2W5B2U0"/>
<dbReference type="Proteomes" id="UP000249451">
    <property type="component" value="Unassembled WGS sequence"/>
</dbReference>